<accession>A0A0F9EZ88</accession>
<protein>
    <submittedName>
        <fullName evidence="2">Uncharacterized protein</fullName>
    </submittedName>
</protein>
<sequence>MSTLADALKSTATSSKSNGSKNPTFYSREKNTFISDMATSPNETTRIEVAGNEHVPAGTLKQMLSIETDTDVLRVILMNPRTPLKAIQTFTSDARSDVFDDDEEITEHLKSRANANGSIEDGE</sequence>
<comment type="caution">
    <text evidence="2">The sequence shown here is derived from an EMBL/GenBank/DDBJ whole genome shotgun (WGS) entry which is preliminary data.</text>
</comment>
<feature type="region of interest" description="Disordered" evidence="1">
    <location>
        <begin position="1"/>
        <end position="28"/>
    </location>
</feature>
<proteinExistence type="predicted"/>
<dbReference type="EMBL" id="LAZR01032651">
    <property type="protein sequence ID" value="KKL50300.1"/>
    <property type="molecule type" value="Genomic_DNA"/>
</dbReference>
<evidence type="ECO:0000313" key="3">
    <source>
        <dbReference type="EMBL" id="KKM20380.1"/>
    </source>
</evidence>
<feature type="compositionally biased region" description="Polar residues" evidence="1">
    <location>
        <begin position="10"/>
        <end position="25"/>
    </location>
</feature>
<reference evidence="2" key="1">
    <citation type="journal article" date="2015" name="Nature">
        <title>Complex archaea that bridge the gap between prokaryotes and eukaryotes.</title>
        <authorList>
            <person name="Spang A."/>
            <person name="Saw J.H."/>
            <person name="Jorgensen S.L."/>
            <person name="Zaremba-Niedzwiedzka K."/>
            <person name="Martijn J."/>
            <person name="Lind A.E."/>
            <person name="van Eijk R."/>
            <person name="Schleper C."/>
            <person name="Guy L."/>
            <person name="Ettema T.J."/>
        </authorList>
    </citation>
    <scope>NUCLEOTIDE SEQUENCE</scope>
</reference>
<dbReference type="AlphaFoldDB" id="A0A0F9EZ88"/>
<gene>
    <name evidence="3" type="ORF">LCGC14_1646120</name>
    <name evidence="2" type="ORF">LCGC14_2306860</name>
</gene>
<name>A0A0F9EZ88_9ZZZZ</name>
<dbReference type="EMBL" id="LAZR01013780">
    <property type="protein sequence ID" value="KKM20380.1"/>
    <property type="molecule type" value="Genomic_DNA"/>
</dbReference>
<evidence type="ECO:0000256" key="1">
    <source>
        <dbReference type="SAM" id="MobiDB-lite"/>
    </source>
</evidence>
<evidence type="ECO:0000313" key="2">
    <source>
        <dbReference type="EMBL" id="KKL50300.1"/>
    </source>
</evidence>
<organism evidence="2">
    <name type="scientific">marine sediment metagenome</name>
    <dbReference type="NCBI Taxonomy" id="412755"/>
    <lineage>
        <taxon>unclassified sequences</taxon>
        <taxon>metagenomes</taxon>
        <taxon>ecological metagenomes</taxon>
    </lineage>
</organism>